<dbReference type="InterPro" id="IPR020846">
    <property type="entry name" value="MFS_dom"/>
</dbReference>
<evidence type="ECO:0000256" key="4">
    <source>
        <dbReference type="ARBA" id="ARBA00022989"/>
    </source>
</evidence>
<dbReference type="PANTHER" id="PTHR43791:SF3">
    <property type="entry name" value="MAJOR FACILITATOR SUPERFAMILY (MFS) PROFILE DOMAIN-CONTAINING PROTEIN"/>
    <property type="match status" value="1"/>
</dbReference>
<evidence type="ECO:0000256" key="6">
    <source>
        <dbReference type="SAM" id="Phobius"/>
    </source>
</evidence>
<name>A0AAD3TWD7_9TREE</name>
<feature type="transmembrane region" description="Helical" evidence="6">
    <location>
        <begin position="57"/>
        <end position="78"/>
    </location>
</feature>
<dbReference type="PANTHER" id="PTHR43791">
    <property type="entry name" value="PERMEASE-RELATED"/>
    <property type="match status" value="1"/>
</dbReference>
<proteinExistence type="predicted"/>
<reference evidence="8" key="2">
    <citation type="submission" date="2023-06" db="EMBL/GenBank/DDBJ databases">
        <authorList>
            <person name="Kobayashi Y."/>
            <person name="Kayamori A."/>
            <person name="Aoki K."/>
            <person name="Shiwa Y."/>
            <person name="Fujita N."/>
            <person name="Sugita T."/>
            <person name="Iwasaki W."/>
            <person name="Tanaka N."/>
            <person name="Takashima M."/>
        </authorList>
    </citation>
    <scope>NUCLEOTIDE SEQUENCE</scope>
    <source>
        <strain evidence="8">HIS016</strain>
    </source>
</reference>
<dbReference type="InterPro" id="IPR036259">
    <property type="entry name" value="MFS_trans_sf"/>
</dbReference>
<feature type="transmembrane region" description="Helical" evidence="6">
    <location>
        <begin position="291"/>
        <end position="313"/>
    </location>
</feature>
<dbReference type="InterPro" id="IPR011701">
    <property type="entry name" value="MFS"/>
</dbReference>
<feature type="transmembrane region" description="Helical" evidence="6">
    <location>
        <begin position="221"/>
        <end position="244"/>
    </location>
</feature>
<comment type="subcellular location">
    <subcellularLocation>
        <location evidence="1">Membrane</location>
        <topology evidence="1">Multi-pass membrane protein</topology>
    </subcellularLocation>
</comment>
<dbReference type="GO" id="GO:0022857">
    <property type="term" value="F:transmembrane transporter activity"/>
    <property type="evidence" value="ECO:0007669"/>
    <property type="project" value="InterPro"/>
</dbReference>
<sequence>MSTHKNSGEIQHIEATEKYALQGGEHVEAVSDGVVDIDEGFDPVAVKRVMRKIDMRLIPILTFMYLVSAMDRANLALARAANQNQMVIDLQLQIGNRYSIATLAFFIPYIILEVPSQAGLRQFGAKLWLGGATVLWGVMMLCMGFVETWQQLTALRALLGVFEATLFPGAAYLISCWYPRRFMATRMSYFFIGAMFLQAFSGIMAWGIGDSLHTKGGLHGWQWIFIIYGLITIFIGICAVILIIDFPDKASFLTDKEREIVLTRIQRDRNDAVYDHLTFKKVMVHLADVRIWLFGLFFCAAALCIYALAYFLPQILAGMGFDNKMSQILTAPPSFYSPIPCVIMAKLADKYNWRMHMVALNAVITVVGVAMFSQLAKEQVAARYVGVFLATGGCQALIPLITAWSQTCIRSQSKRAVMSATVVAWGGIGGILASVSFRQAEIPHYTTGIFLTIGLNAFAAVGSFLLWLYFMSQNRKADRGEKVLEGDPDFRFQ</sequence>
<feature type="transmembrane region" description="Helical" evidence="6">
    <location>
        <begin position="357"/>
        <end position="376"/>
    </location>
</feature>
<feature type="transmembrane region" description="Helical" evidence="6">
    <location>
        <begin position="382"/>
        <end position="404"/>
    </location>
</feature>
<protein>
    <recommendedName>
        <fullName evidence="7">Major facilitator superfamily (MFS) profile domain-containing protein</fullName>
    </recommendedName>
</protein>
<feature type="transmembrane region" description="Helical" evidence="6">
    <location>
        <begin position="449"/>
        <end position="470"/>
    </location>
</feature>
<keyword evidence="2" id="KW-0813">Transport</keyword>
<feature type="transmembrane region" description="Helical" evidence="6">
    <location>
        <begin position="98"/>
        <end position="115"/>
    </location>
</feature>
<keyword evidence="9" id="KW-1185">Reference proteome</keyword>
<accession>A0AAD3TWD7</accession>
<feature type="domain" description="Major facilitator superfamily (MFS) profile" evidence="7">
    <location>
        <begin position="57"/>
        <end position="475"/>
    </location>
</feature>
<organism evidence="8 9">
    <name type="scientific">Cutaneotrichosporon spelunceum</name>
    <dbReference type="NCBI Taxonomy" id="1672016"/>
    <lineage>
        <taxon>Eukaryota</taxon>
        <taxon>Fungi</taxon>
        <taxon>Dikarya</taxon>
        <taxon>Basidiomycota</taxon>
        <taxon>Agaricomycotina</taxon>
        <taxon>Tremellomycetes</taxon>
        <taxon>Trichosporonales</taxon>
        <taxon>Trichosporonaceae</taxon>
        <taxon>Cutaneotrichosporon</taxon>
    </lineage>
</organism>
<feature type="transmembrane region" description="Helical" evidence="6">
    <location>
        <begin position="190"/>
        <end position="209"/>
    </location>
</feature>
<evidence type="ECO:0000256" key="1">
    <source>
        <dbReference type="ARBA" id="ARBA00004141"/>
    </source>
</evidence>
<dbReference type="Proteomes" id="UP001222932">
    <property type="component" value="Unassembled WGS sequence"/>
</dbReference>
<evidence type="ECO:0000313" key="9">
    <source>
        <dbReference type="Proteomes" id="UP001222932"/>
    </source>
</evidence>
<dbReference type="EMBL" id="BTCM01000005">
    <property type="protein sequence ID" value="GMK58091.1"/>
    <property type="molecule type" value="Genomic_DNA"/>
</dbReference>
<reference evidence="8" key="1">
    <citation type="journal article" date="2023" name="BMC Genomics">
        <title>Chromosome-level genome assemblies of Cutaneotrichosporon spp. (Trichosporonales, Basidiomycota) reveal imbalanced evolution between nucleotide sequences and chromosome synteny.</title>
        <authorList>
            <person name="Kobayashi Y."/>
            <person name="Kayamori A."/>
            <person name="Aoki K."/>
            <person name="Shiwa Y."/>
            <person name="Matsutani M."/>
            <person name="Fujita N."/>
            <person name="Sugita T."/>
            <person name="Iwasaki W."/>
            <person name="Tanaka N."/>
            <person name="Takashima M."/>
        </authorList>
    </citation>
    <scope>NUCLEOTIDE SEQUENCE</scope>
    <source>
        <strain evidence="8">HIS016</strain>
    </source>
</reference>
<evidence type="ECO:0000256" key="2">
    <source>
        <dbReference type="ARBA" id="ARBA00022448"/>
    </source>
</evidence>
<keyword evidence="4 6" id="KW-1133">Transmembrane helix</keyword>
<evidence type="ECO:0000256" key="5">
    <source>
        <dbReference type="ARBA" id="ARBA00023136"/>
    </source>
</evidence>
<evidence type="ECO:0000259" key="7">
    <source>
        <dbReference type="PROSITE" id="PS50850"/>
    </source>
</evidence>
<feature type="transmembrane region" description="Helical" evidence="6">
    <location>
        <begin position="127"/>
        <end position="146"/>
    </location>
</feature>
<dbReference type="PROSITE" id="PS50850">
    <property type="entry name" value="MFS"/>
    <property type="match status" value="1"/>
</dbReference>
<evidence type="ECO:0000313" key="8">
    <source>
        <dbReference type="EMBL" id="GMK58091.1"/>
    </source>
</evidence>
<gene>
    <name evidence="8" type="ORF">CspeluHIS016_0501230</name>
</gene>
<dbReference type="AlphaFoldDB" id="A0AAD3TWD7"/>
<keyword evidence="3 6" id="KW-0812">Transmembrane</keyword>
<feature type="transmembrane region" description="Helical" evidence="6">
    <location>
        <begin position="158"/>
        <end position="178"/>
    </location>
</feature>
<dbReference type="SUPFAM" id="SSF103473">
    <property type="entry name" value="MFS general substrate transporter"/>
    <property type="match status" value="1"/>
</dbReference>
<dbReference type="Pfam" id="PF07690">
    <property type="entry name" value="MFS_1"/>
    <property type="match status" value="1"/>
</dbReference>
<dbReference type="Gene3D" id="1.20.1250.20">
    <property type="entry name" value="MFS general substrate transporter like domains"/>
    <property type="match status" value="2"/>
</dbReference>
<evidence type="ECO:0000256" key="3">
    <source>
        <dbReference type="ARBA" id="ARBA00022692"/>
    </source>
</evidence>
<feature type="transmembrane region" description="Helical" evidence="6">
    <location>
        <begin position="325"/>
        <end position="345"/>
    </location>
</feature>
<feature type="transmembrane region" description="Helical" evidence="6">
    <location>
        <begin position="416"/>
        <end position="437"/>
    </location>
</feature>
<comment type="caution">
    <text evidence="8">The sequence shown here is derived from an EMBL/GenBank/DDBJ whole genome shotgun (WGS) entry which is preliminary data.</text>
</comment>
<dbReference type="GO" id="GO:0016020">
    <property type="term" value="C:membrane"/>
    <property type="evidence" value="ECO:0007669"/>
    <property type="project" value="UniProtKB-SubCell"/>
</dbReference>
<keyword evidence="5 6" id="KW-0472">Membrane</keyword>
<dbReference type="FunFam" id="1.20.1250.20:FF:000018">
    <property type="entry name" value="MFS transporter permease"/>
    <property type="match status" value="1"/>
</dbReference>